<dbReference type="AlphaFoldDB" id="A0A9P5YBD9"/>
<sequence>MTANQSRAEAQPMAMYGTASFSDAFEEPLFEGVAGAALVPVSVTLLGGASIPVVFWPSIVAKRNPGTSGTPCCIALWTSRANSLSRPAS</sequence>
<keyword evidence="1" id="KW-1133">Transmembrane helix</keyword>
<organism evidence="2 3">
    <name type="scientific">Collybia nuda</name>
    <dbReference type="NCBI Taxonomy" id="64659"/>
    <lineage>
        <taxon>Eukaryota</taxon>
        <taxon>Fungi</taxon>
        <taxon>Dikarya</taxon>
        <taxon>Basidiomycota</taxon>
        <taxon>Agaricomycotina</taxon>
        <taxon>Agaricomycetes</taxon>
        <taxon>Agaricomycetidae</taxon>
        <taxon>Agaricales</taxon>
        <taxon>Tricholomatineae</taxon>
        <taxon>Clitocybaceae</taxon>
        <taxon>Collybia</taxon>
    </lineage>
</organism>
<keyword evidence="1" id="KW-0472">Membrane</keyword>
<evidence type="ECO:0000313" key="3">
    <source>
        <dbReference type="Proteomes" id="UP000807353"/>
    </source>
</evidence>
<protein>
    <submittedName>
        <fullName evidence="2">Uncharacterized protein</fullName>
    </submittedName>
</protein>
<comment type="caution">
    <text evidence="2">The sequence shown here is derived from an EMBL/GenBank/DDBJ whole genome shotgun (WGS) entry which is preliminary data.</text>
</comment>
<name>A0A9P5YBD9_9AGAR</name>
<accession>A0A9P5YBD9</accession>
<dbReference type="Proteomes" id="UP000807353">
    <property type="component" value="Unassembled WGS sequence"/>
</dbReference>
<evidence type="ECO:0000313" key="2">
    <source>
        <dbReference type="EMBL" id="KAF9465612.1"/>
    </source>
</evidence>
<dbReference type="EMBL" id="MU150246">
    <property type="protein sequence ID" value="KAF9465612.1"/>
    <property type="molecule type" value="Genomic_DNA"/>
</dbReference>
<feature type="transmembrane region" description="Helical" evidence="1">
    <location>
        <begin position="33"/>
        <end position="56"/>
    </location>
</feature>
<evidence type="ECO:0000256" key="1">
    <source>
        <dbReference type="SAM" id="Phobius"/>
    </source>
</evidence>
<reference evidence="2" key="1">
    <citation type="submission" date="2020-11" db="EMBL/GenBank/DDBJ databases">
        <authorList>
            <consortium name="DOE Joint Genome Institute"/>
            <person name="Ahrendt S."/>
            <person name="Riley R."/>
            <person name="Andreopoulos W."/>
            <person name="Labutti K."/>
            <person name="Pangilinan J."/>
            <person name="Ruiz-Duenas F.J."/>
            <person name="Barrasa J.M."/>
            <person name="Sanchez-Garcia M."/>
            <person name="Camarero S."/>
            <person name="Miyauchi S."/>
            <person name="Serrano A."/>
            <person name="Linde D."/>
            <person name="Babiker R."/>
            <person name="Drula E."/>
            <person name="Ayuso-Fernandez I."/>
            <person name="Pacheco R."/>
            <person name="Padilla G."/>
            <person name="Ferreira P."/>
            <person name="Barriuso J."/>
            <person name="Kellner H."/>
            <person name="Castanera R."/>
            <person name="Alfaro M."/>
            <person name="Ramirez L."/>
            <person name="Pisabarro A.G."/>
            <person name="Kuo A."/>
            <person name="Tritt A."/>
            <person name="Lipzen A."/>
            <person name="He G."/>
            <person name="Yan M."/>
            <person name="Ng V."/>
            <person name="Cullen D."/>
            <person name="Martin F."/>
            <person name="Rosso M.-N."/>
            <person name="Henrissat B."/>
            <person name="Hibbett D."/>
            <person name="Martinez A.T."/>
            <person name="Grigoriev I.V."/>
        </authorList>
    </citation>
    <scope>NUCLEOTIDE SEQUENCE</scope>
    <source>
        <strain evidence="2">CBS 247.69</strain>
    </source>
</reference>
<proteinExistence type="predicted"/>
<keyword evidence="3" id="KW-1185">Reference proteome</keyword>
<keyword evidence="1" id="KW-0812">Transmembrane</keyword>
<gene>
    <name evidence="2" type="ORF">BDZ94DRAFT_1253530</name>
</gene>